<feature type="domain" description="Vps53 N-terminal" evidence="8">
    <location>
        <begin position="36"/>
        <end position="442"/>
    </location>
</feature>
<evidence type="ECO:0000256" key="1">
    <source>
        <dbReference type="ARBA" id="ARBA00004150"/>
    </source>
</evidence>
<proteinExistence type="inferred from homology"/>
<dbReference type="InterPro" id="IPR031745">
    <property type="entry name" value="Vps53_C"/>
</dbReference>
<sequence length="853" mass="96374">MLAEEDGYAEISELPPEVLKAIEQVLPSDDPLDQSSFDVVQHINALFPTEQSLSTLHEVIHSVEEQIVGVDQEIRGFVRQQTGRGGQNGVTALARAQASIESLVTKVLDMKGRAEQSEAAVRDMTRDIRQLDTAKKNLTSAITTLNHLNMLVSGVDTLQTLVKTRQYGDVANLLQGVANVVEHFNDYHNIPQISQLAQKVKDIKKELGEQISLEFRESFSTSTGSLYVKQMKEACLVLDVLEPHVKHDLLTWFVSLQLTEYGVLFDENDDLAWLDKIDKRYTWLKKHLIQFEERYASIFPTYWDVSQRIATQFCHQTRQDLTKVMGKRRNEINVKLLLSAIQKTCSFENLLFLRFRGYMFEGSDEDSTNPFLSPTTADEDALNPFLQPSVVAVTSPKQEPRPAIPNKFNRIITQCFDPFLYIYVDSQDKNLVELIDKFVSELKSSGFPIPSGPDANGVVLANCADLFVFYKKCLVQCTQLSCGEPLLNLGFVFIKRLRDYCSKILQANLPKIVTNSTSLASVTNITRELRDLNTSGLISNFQSLLKEGESVRFTRNELYRLACILTTAEYCVETMQQLEEKLKEKLGNLAPKLSMESEKSSFLEIIDTCVSLLVQDLDSTCEPLLASITKTAWQSVDTVGDQSQYVSEIVTQWRLTVPTLRDFLTNSRKYFVIFCQQFAKVFMSKYISTLLKCKGISKLGAQQLLLDTQSLKTALLDLPSITLTVKRKPPDKYSKLIVREMGRTEMVLKLTMAPVEHISSFVDQTTKLIPDCDLTEFSKILDMKGYKRQEQGPFIDCFKGKMMYGSNDGIGGTSTVDIADTGVESSRIKKLEKLIKKRYENKPLGKSEVLSQK</sequence>
<evidence type="ECO:0000259" key="8">
    <source>
        <dbReference type="Pfam" id="PF04100"/>
    </source>
</evidence>
<evidence type="ECO:0000313" key="10">
    <source>
        <dbReference type="EMBL" id="OXA52962.1"/>
    </source>
</evidence>
<protein>
    <recommendedName>
        <fullName evidence="4">Vacuolar protein sorting-associated protein 53 homolog</fullName>
    </recommendedName>
</protein>
<keyword evidence="11" id="KW-1185">Reference proteome</keyword>
<dbReference type="Pfam" id="PF04100">
    <property type="entry name" value="Vps53_N"/>
    <property type="match status" value="1"/>
</dbReference>
<dbReference type="AlphaFoldDB" id="A0A226E5L7"/>
<dbReference type="InterPro" id="IPR038260">
    <property type="entry name" value="Vps53_C_sf"/>
</dbReference>
<dbReference type="PANTHER" id="PTHR12820">
    <property type="entry name" value="VACUOLAR SORTING PROTEIN 53"/>
    <property type="match status" value="1"/>
</dbReference>
<dbReference type="OrthoDB" id="10261632at2759"/>
<evidence type="ECO:0000256" key="7">
    <source>
        <dbReference type="ARBA" id="ARBA00023136"/>
    </source>
</evidence>
<evidence type="ECO:0000256" key="3">
    <source>
        <dbReference type="ARBA" id="ARBA00008628"/>
    </source>
</evidence>
<keyword evidence="5" id="KW-0967">Endosome</keyword>
<dbReference type="OMA" id="YKFAEAK"/>
<dbReference type="GO" id="GO:0000938">
    <property type="term" value="C:GARP complex"/>
    <property type="evidence" value="ECO:0007669"/>
    <property type="project" value="InterPro"/>
</dbReference>
<evidence type="ECO:0000313" key="11">
    <source>
        <dbReference type="Proteomes" id="UP000198287"/>
    </source>
</evidence>
<reference evidence="10 11" key="1">
    <citation type="submission" date="2015-12" db="EMBL/GenBank/DDBJ databases">
        <title>The genome of Folsomia candida.</title>
        <authorList>
            <person name="Faddeeva A."/>
            <person name="Derks M.F."/>
            <person name="Anvar Y."/>
            <person name="Smit S."/>
            <person name="Van Straalen N."/>
            <person name="Roelofs D."/>
        </authorList>
    </citation>
    <scope>NUCLEOTIDE SEQUENCE [LARGE SCALE GENOMIC DNA]</scope>
    <source>
        <strain evidence="10 11">VU population</strain>
        <tissue evidence="10">Whole body</tissue>
    </source>
</reference>
<dbReference type="GO" id="GO:0042147">
    <property type="term" value="P:retrograde transport, endosome to Golgi"/>
    <property type="evidence" value="ECO:0007669"/>
    <property type="project" value="InterPro"/>
</dbReference>
<comment type="similarity">
    <text evidence="3">Belongs to the VPS53 family.</text>
</comment>
<keyword evidence="6" id="KW-0333">Golgi apparatus</keyword>
<evidence type="ECO:0000256" key="4">
    <source>
        <dbReference type="ARBA" id="ARBA00014103"/>
    </source>
</evidence>
<feature type="domain" description="Vps53 C-terminal" evidence="9">
    <location>
        <begin position="703"/>
        <end position="785"/>
    </location>
</feature>
<dbReference type="Gene3D" id="1.10.357.110">
    <property type="entry name" value="Vacuolar protein sorting-associated protein 53, C-terminus"/>
    <property type="match status" value="1"/>
</dbReference>
<keyword evidence="7" id="KW-0472">Membrane</keyword>
<comment type="caution">
    <text evidence="10">The sequence shown here is derived from an EMBL/GenBank/DDBJ whole genome shotgun (WGS) entry which is preliminary data.</text>
</comment>
<evidence type="ECO:0000256" key="2">
    <source>
        <dbReference type="ARBA" id="ARBA00004481"/>
    </source>
</evidence>
<dbReference type="InterPro" id="IPR039766">
    <property type="entry name" value="Vps53"/>
</dbReference>
<evidence type="ECO:0000256" key="6">
    <source>
        <dbReference type="ARBA" id="ARBA00023034"/>
    </source>
</evidence>
<gene>
    <name evidence="10" type="ORF">Fcan01_12824</name>
</gene>
<accession>A0A226E5L7</accession>
<dbReference type="GO" id="GO:0005829">
    <property type="term" value="C:cytosol"/>
    <property type="evidence" value="ECO:0007669"/>
    <property type="project" value="GOC"/>
</dbReference>
<dbReference type="InterPro" id="IPR007234">
    <property type="entry name" value="Vps53_N"/>
</dbReference>
<dbReference type="Pfam" id="PF16854">
    <property type="entry name" value="VPS53_C"/>
    <property type="match status" value="1"/>
</dbReference>
<dbReference type="STRING" id="158441.A0A226E5L7"/>
<name>A0A226E5L7_FOLCA</name>
<dbReference type="EMBL" id="LNIX01000006">
    <property type="protein sequence ID" value="OXA52962.1"/>
    <property type="molecule type" value="Genomic_DNA"/>
</dbReference>
<dbReference type="Proteomes" id="UP000198287">
    <property type="component" value="Unassembled WGS sequence"/>
</dbReference>
<comment type="subcellular location">
    <subcellularLocation>
        <location evidence="2">Endosome membrane</location>
        <topology evidence="2">Peripheral membrane protein</topology>
    </subcellularLocation>
    <subcellularLocation>
        <location evidence="1">Golgi apparatus</location>
        <location evidence="1">trans-Golgi network membrane</location>
        <topology evidence="1">Peripheral membrane protein</topology>
    </subcellularLocation>
</comment>
<dbReference type="GO" id="GO:0010008">
    <property type="term" value="C:endosome membrane"/>
    <property type="evidence" value="ECO:0007669"/>
    <property type="project" value="UniProtKB-SubCell"/>
</dbReference>
<evidence type="ECO:0000259" key="9">
    <source>
        <dbReference type="Pfam" id="PF16854"/>
    </source>
</evidence>
<organism evidence="10 11">
    <name type="scientific">Folsomia candida</name>
    <name type="common">Springtail</name>
    <dbReference type="NCBI Taxonomy" id="158441"/>
    <lineage>
        <taxon>Eukaryota</taxon>
        <taxon>Metazoa</taxon>
        <taxon>Ecdysozoa</taxon>
        <taxon>Arthropoda</taxon>
        <taxon>Hexapoda</taxon>
        <taxon>Collembola</taxon>
        <taxon>Entomobryomorpha</taxon>
        <taxon>Isotomoidea</taxon>
        <taxon>Isotomidae</taxon>
        <taxon>Proisotominae</taxon>
        <taxon>Folsomia</taxon>
    </lineage>
</organism>
<dbReference type="PANTHER" id="PTHR12820:SF0">
    <property type="entry name" value="VACUOLAR PROTEIN SORTING-ASSOCIATED PROTEIN 53 HOMOLOG"/>
    <property type="match status" value="1"/>
</dbReference>
<evidence type="ECO:0000256" key="5">
    <source>
        <dbReference type="ARBA" id="ARBA00022753"/>
    </source>
</evidence>